<dbReference type="Gene3D" id="3.40.50.300">
    <property type="entry name" value="P-loop containing nucleotide triphosphate hydrolases"/>
    <property type="match status" value="1"/>
</dbReference>
<dbReference type="InterPro" id="IPR049163">
    <property type="entry name" value="Pif1-like_2B_dom"/>
</dbReference>
<dbReference type="InterPro" id="IPR027417">
    <property type="entry name" value="P-loop_NTPase"/>
</dbReference>
<evidence type="ECO:0000256" key="4">
    <source>
        <dbReference type="ARBA" id="ARBA00022806"/>
    </source>
</evidence>
<organism evidence="10">
    <name type="scientific">viral metagenome</name>
    <dbReference type="NCBI Taxonomy" id="1070528"/>
    <lineage>
        <taxon>unclassified sequences</taxon>
        <taxon>metagenomes</taxon>
        <taxon>organismal metagenomes</taxon>
    </lineage>
</organism>
<evidence type="ECO:0000256" key="2">
    <source>
        <dbReference type="ARBA" id="ARBA00022763"/>
    </source>
</evidence>
<evidence type="ECO:0000313" key="10">
    <source>
        <dbReference type="EMBL" id="QHU05173.1"/>
    </source>
</evidence>
<dbReference type="SMART" id="SM00382">
    <property type="entry name" value="AAA"/>
    <property type="match status" value="1"/>
</dbReference>
<dbReference type="GO" id="GO:0006281">
    <property type="term" value="P:DNA repair"/>
    <property type="evidence" value="ECO:0007669"/>
    <property type="project" value="InterPro"/>
</dbReference>
<dbReference type="PANTHER" id="PTHR47642">
    <property type="entry name" value="ATP-DEPENDENT DNA HELICASE"/>
    <property type="match status" value="1"/>
</dbReference>
<dbReference type="InterPro" id="IPR010285">
    <property type="entry name" value="DNA_helicase_pif1-like_DEAD"/>
</dbReference>
<dbReference type="CDD" id="cd18809">
    <property type="entry name" value="SF1_C_RecD"/>
    <property type="match status" value="1"/>
</dbReference>
<keyword evidence="4" id="KW-0347">Helicase</keyword>
<evidence type="ECO:0000259" key="9">
    <source>
        <dbReference type="SMART" id="SM00382"/>
    </source>
</evidence>
<accession>A0A6C0JIH2</accession>
<name>A0A6C0JIH2_9ZZZZ</name>
<keyword evidence="8" id="KW-0413">Isomerase</keyword>
<dbReference type="GO" id="GO:0003678">
    <property type="term" value="F:DNA helicase activity"/>
    <property type="evidence" value="ECO:0007669"/>
    <property type="project" value="InterPro"/>
</dbReference>
<evidence type="ECO:0000256" key="6">
    <source>
        <dbReference type="ARBA" id="ARBA00023125"/>
    </source>
</evidence>
<proteinExistence type="predicted"/>
<keyword evidence="5" id="KW-0067">ATP-binding</keyword>
<feature type="domain" description="AAA+ ATPase" evidence="9">
    <location>
        <begin position="22"/>
        <end position="180"/>
    </location>
</feature>
<keyword evidence="2" id="KW-0227">DNA damage</keyword>
<evidence type="ECO:0000256" key="3">
    <source>
        <dbReference type="ARBA" id="ARBA00022801"/>
    </source>
</evidence>
<dbReference type="PANTHER" id="PTHR47642:SF5">
    <property type="entry name" value="ATP-DEPENDENT DNA HELICASE"/>
    <property type="match status" value="1"/>
</dbReference>
<keyword evidence="3" id="KW-0378">Hydrolase</keyword>
<evidence type="ECO:0000256" key="7">
    <source>
        <dbReference type="ARBA" id="ARBA00023204"/>
    </source>
</evidence>
<dbReference type="InterPro" id="IPR003593">
    <property type="entry name" value="AAA+_ATPase"/>
</dbReference>
<evidence type="ECO:0000256" key="1">
    <source>
        <dbReference type="ARBA" id="ARBA00022741"/>
    </source>
</evidence>
<reference evidence="10" key="1">
    <citation type="journal article" date="2020" name="Nature">
        <title>Giant virus diversity and host interactions through global metagenomics.</title>
        <authorList>
            <person name="Schulz F."/>
            <person name="Roux S."/>
            <person name="Paez-Espino D."/>
            <person name="Jungbluth S."/>
            <person name="Walsh D.A."/>
            <person name="Denef V.J."/>
            <person name="McMahon K.D."/>
            <person name="Konstantinidis K.T."/>
            <person name="Eloe-Fadrosh E.A."/>
            <person name="Kyrpides N.C."/>
            <person name="Woyke T."/>
        </authorList>
    </citation>
    <scope>NUCLEOTIDE SEQUENCE</scope>
    <source>
        <strain evidence="10">GVMAG-M-3300027708-5</strain>
    </source>
</reference>
<dbReference type="AlphaFoldDB" id="A0A6C0JIH2"/>
<dbReference type="GO" id="GO:0000723">
    <property type="term" value="P:telomere maintenance"/>
    <property type="evidence" value="ECO:0007669"/>
    <property type="project" value="InterPro"/>
</dbReference>
<keyword evidence="6" id="KW-0238">DNA-binding</keyword>
<keyword evidence="1" id="KW-0547">Nucleotide-binding</keyword>
<dbReference type="InterPro" id="IPR051055">
    <property type="entry name" value="PIF1_helicase"/>
</dbReference>
<evidence type="ECO:0000256" key="8">
    <source>
        <dbReference type="ARBA" id="ARBA00023235"/>
    </source>
</evidence>
<dbReference type="Pfam" id="PF21530">
    <property type="entry name" value="Pif1_2B_dom"/>
    <property type="match status" value="1"/>
</dbReference>
<keyword evidence="7" id="KW-0234">DNA repair</keyword>
<protein>
    <recommendedName>
        <fullName evidence="9">AAA+ ATPase domain-containing protein</fullName>
    </recommendedName>
</protein>
<dbReference type="SUPFAM" id="SSF52540">
    <property type="entry name" value="P-loop containing nucleoside triphosphate hydrolases"/>
    <property type="match status" value="2"/>
</dbReference>
<evidence type="ECO:0000256" key="5">
    <source>
        <dbReference type="ARBA" id="ARBA00022840"/>
    </source>
</evidence>
<sequence length="474" mass="53330">MDNINISDLSTEQQLAYTRFVQGQNLFITGPGGTGKTRLIKNFVAHLNSINTNYAICAMTGCAAILLNCQARTLHSWSGIKLAKGSAESIVAAVLRNKNAMKTWKRAKCLILDEVSMLSKKIFEIIEELARRTHGSSLPFGGMQVIFTGDFFQLPPIGTEGEPDTEMFCFESPLWNQVFKPENQIELKTIFRQNDPLYIEILLQIRKGELDMEKTKTLQSYLNRDYNSADHNGCVPTKLFPLRSKVDYLNSMMFSKITEKEHVLNMEKKTDCRTFLDSGKAFSVEILQKTASLSSQDIDYEILQLINNTPCLQILRLKKGAAVMCTINLDMDNGICNGSQGIIIDITDCPIVQFSNGVIKKIGIHYWQSEDFPSIAIGQYPLCLAWALTIHKIQGATLSMAEIDIGQSIFEYGQTYVALSRIKSLDGLYLSDFHPYKIKANPKVKQYYENLQKSIQTPDEVPIVLSTNTKIIKL</sequence>
<dbReference type="Pfam" id="PF05970">
    <property type="entry name" value="PIF1"/>
    <property type="match status" value="1"/>
</dbReference>
<dbReference type="EMBL" id="MN740408">
    <property type="protein sequence ID" value="QHU05173.1"/>
    <property type="molecule type" value="Genomic_DNA"/>
</dbReference>